<dbReference type="RefSeq" id="WP_165046383.1">
    <property type="nucleotide sequence ID" value="NZ_JAALFE010000001.1"/>
</dbReference>
<proteinExistence type="predicted"/>
<organism evidence="1 2">
    <name type="scientific">Paragemmobacter kunshanensis</name>
    <dbReference type="NCBI Taxonomy" id="2583234"/>
    <lineage>
        <taxon>Bacteria</taxon>
        <taxon>Pseudomonadati</taxon>
        <taxon>Pseudomonadota</taxon>
        <taxon>Alphaproteobacteria</taxon>
        <taxon>Rhodobacterales</taxon>
        <taxon>Paracoccaceae</taxon>
        <taxon>Paragemmobacter</taxon>
    </lineage>
</organism>
<sequence length="70" mass="7739">MPRTQPPLPSRAQLIGARQIAGNPGQFLHEPDFEALISTAWWALKADQMERLASRRAAEVIRAAFPEDAA</sequence>
<dbReference type="EMBL" id="JAALFE010000001">
    <property type="protein sequence ID" value="NGQ89271.1"/>
    <property type="molecule type" value="Genomic_DNA"/>
</dbReference>
<gene>
    <name evidence="1" type="ORF">G5V65_00060</name>
</gene>
<evidence type="ECO:0000313" key="1">
    <source>
        <dbReference type="EMBL" id="NGQ89271.1"/>
    </source>
</evidence>
<reference evidence="1 2" key="1">
    <citation type="submission" date="2020-02" db="EMBL/GenBank/DDBJ databases">
        <title>Rhodobacter translucens sp. nov., a novel bacterium isolated from activated sludge.</title>
        <authorList>
            <person name="Liu J."/>
        </authorList>
    </citation>
    <scope>NUCLEOTIDE SEQUENCE [LARGE SCALE GENOMIC DNA]</scope>
    <source>
        <strain evidence="1 2">HX-7-19</strain>
    </source>
</reference>
<protein>
    <submittedName>
        <fullName evidence="1">Uncharacterized protein</fullName>
    </submittedName>
</protein>
<dbReference type="Proteomes" id="UP000474758">
    <property type="component" value="Unassembled WGS sequence"/>
</dbReference>
<dbReference type="AlphaFoldDB" id="A0A6M1U6D8"/>
<evidence type="ECO:0000313" key="2">
    <source>
        <dbReference type="Proteomes" id="UP000474758"/>
    </source>
</evidence>
<name>A0A6M1U6D8_9RHOB</name>
<accession>A0A6M1U6D8</accession>
<keyword evidence="2" id="KW-1185">Reference proteome</keyword>
<comment type="caution">
    <text evidence="1">The sequence shown here is derived from an EMBL/GenBank/DDBJ whole genome shotgun (WGS) entry which is preliminary data.</text>
</comment>